<sequence length="317" mass="35609">MSDSTHPARRSLPPRRPNPLRRAPASRHAGSVRSSREYDRCVASLRADETDLRKTGAYYDAFAELAEQRYSSNHVLVRVREAFRRAVEPHPAGAVLDLGCGPGTDLAWFAERYPGRRYAGIDVSPRMVDLARAKLTTRGVRVERGCAEDVPRVFPGEQFDLIYSFFGPLNTEPDLGGAVRALAQVVAPGGILVLTFVSRTYVVDAALHLLRGRPGRAVARFTDRWRGYSDQSPLNASLYFPRQIETGFAPAFQVQRREGFSILYPAWYRAARFHERGALVRALWIADRALNRTPLWSTGEHLLYVLRRSSDKSPSRS</sequence>
<dbReference type="Pfam" id="PF13649">
    <property type="entry name" value="Methyltransf_25"/>
    <property type="match status" value="1"/>
</dbReference>
<dbReference type="EMBL" id="VBOS01000456">
    <property type="protein sequence ID" value="TMQ49209.1"/>
    <property type="molecule type" value="Genomic_DNA"/>
</dbReference>
<feature type="domain" description="Methyltransferase" evidence="5">
    <location>
        <begin position="95"/>
        <end position="190"/>
    </location>
</feature>
<gene>
    <name evidence="6" type="ORF">E6K72_12495</name>
</gene>
<dbReference type="Proteomes" id="UP000317716">
    <property type="component" value="Unassembled WGS sequence"/>
</dbReference>
<dbReference type="InterPro" id="IPR029063">
    <property type="entry name" value="SAM-dependent_MTases_sf"/>
</dbReference>
<dbReference type="SUPFAM" id="SSF53335">
    <property type="entry name" value="S-adenosyl-L-methionine-dependent methyltransferases"/>
    <property type="match status" value="1"/>
</dbReference>
<organism evidence="6 7">
    <name type="scientific">Eiseniibacteriota bacterium</name>
    <dbReference type="NCBI Taxonomy" id="2212470"/>
    <lineage>
        <taxon>Bacteria</taxon>
        <taxon>Candidatus Eiseniibacteriota</taxon>
    </lineage>
</organism>
<evidence type="ECO:0000256" key="3">
    <source>
        <dbReference type="ARBA" id="ARBA00022691"/>
    </source>
</evidence>
<evidence type="ECO:0000259" key="5">
    <source>
        <dbReference type="Pfam" id="PF13649"/>
    </source>
</evidence>
<evidence type="ECO:0000256" key="4">
    <source>
        <dbReference type="SAM" id="MobiDB-lite"/>
    </source>
</evidence>
<reference evidence="6 7" key="1">
    <citation type="journal article" date="2019" name="Nat. Microbiol.">
        <title>Mediterranean grassland soil C-N compound turnover is dependent on rainfall and depth, and is mediated by genomically divergent microorganisms.</title>
        <authorList>
            <person name="Diamond S."/>
            <person name="Andeer P.F."/>
            <person name="Li Z."/>
            <person name="Crits-Christoph A."/>
            <person name="Burstein D."/>
            <person name="Anantharaman K."/>
            <person name="Lane K.R."/>
            <person name="Thomas B.C."/>
            <person name="Pan C."/>
            <person name="Northen T.R."/>
            <person name="Banfield J.F."/>
        </authorList>
    </citation>
    <scope>NUCLEOTIDE SEQUENCE [LARGE SCALE GENOMIC DNA]</scope>
    <source>
        <strain evidence="6">WS_2</strain>
    </source>
</reference>
<keyword evidence="1 6" id="KW-0489">Methyltransferase</keyword>
<dbReference type="GO" id="GO:0032259">
    <property type="term" value="P:methylation"/>
    <property type="evidence" value="ECO:0007669"/>
    <property type="project" value="UniProtKB-KW"/>
</dbReference>
<evidence type="ECO:0000256" key="1">
    <source>
        <dbReference type="ARBA" id="ARBA00022603"/>
    </source>
</evidence>
<comment type="caution">
    <text evidence="6">The sequence shown here is derived from an EMBL/GenBank/DDBJ whole genome shotgun (WGS) entry which is preliminary data.</text>
</comment>
<proteinExistence type="predicted"/>
<evidence type="ECO:0000313" key="7">
    <source>
        <dbReference type="Proteomes" id="UP000317716"/>
    </source>
</evidence>
<keyword evidence="3" id="KW-0949">S-adenosyl-L-methionine</keyword>
<dbReference type="GO" id="GO:0008168">
    <property type="term" value="F:methyltransferase activity"/>
    <property type="evidence" value="ECO:0007669"/>
    <property type="project" value="UniProtKB-KW"/>
</dbReference>
<accession>A0A538SCW7</accession>
<dbReference type="AlphaFoldDB" id="A0A538SCW7"/>
<protein>
    <submittedName>
        <fullName evidence="6">Class I SAM-dependent methyltransferase</fullName>
    </submittedName>
</protein>
<feature type="region of interest" description="Disordered" evidence="4">
    <location>
        <begin position="1"/>
        <end position="33"/>
    </location>
</feature>
<keyword evidence="2 6" id="KW-0808">Transferase</keyword>
<dbReference type="CDD" id="cd02440">
    <property type="entry name" value="AdoMet_MTases"/>
    <property type="match status" value="1"/>
</dbReference>
<dbReference type="Gene3D" id="3.40.50.150">
    <property type="entry name" value="Vaccinia Virus protein VP39"/>
    <property type="match status" value="1"/>
</dbReference>
<evidence type="ECO:0000256" key="2">
    <source>
        <dbReference type="ARBA" id="ARBA00022679"/>
    </source>
</evidence>
<dbReference type="PANTHER" id="PTHR43464">
    <property type="entry name" value="METHYLTRANSFERASE"/>
    <property type="match status" value="1"/>
</dbReference>
<dbReference type="PANTHER" id="PTHR43464:SF19">
    <property type="entry name" value="UBIQUINONE BIOSYNTHESIS O-METHYLTRANSFERASE, MITOCHONDRIAL"/>
    <property type="match status" value="1"/>
</dbReference>
<name>A0A538SCW7_UNCEI</name>
<evidence type="ECO:0000313" key="6">
    <source>
        <dbReference type="EMBL" id="TMQ49209.1"/>
    </source>
</evidence>
<dbReference type="InterPro" id="IPR041698">
    <property type="entry name" value="Methyltransf_25"/>
</dbReference>